<dbReference type="GO" id="GO:0005886">
    <property type="term" value="C:plasma membrane"/>
    <property type="evidence" value="ECO:0007669"/>
    <property type="project" value="UniProtKB-SubCell"/>
</dbReference>
<dbReference type="KEGG" id="sva:SVA_0011"/>
<sequence length="313" mass="34394">MSVTSNPSAKPAHFPFRAAMLPKHWGTLVALGLLWIIGRLPLSASRRLGAGLGALMYRVNGKRRRIAHVNVDLCFPDMSPQARAELVRRHFRASGQAYLDLGFLAWASERRFLGAVHLVGLPHLDEALSRGRRVILLAPHFVGMNVGGIAVAGHVPTFSMYNPQRNPIVDWLLHKTRSRYASPLIARKRGLRPVLRGLGEGMSFYFLPDEDLGPKHSVFAPFFGVPAATLPTLGRLAAAADAVVIPCYTRLVPGGYEVRLEPALADFPVGDAVPDAARMNAEIERAVRGMPEQYLWTFKLFKTRPPGVPSPYA</sequence>
<dbReference type="PANTHER" id="PTHR30606">
    <property type="entry name" value="LIPID A BIOSYNTHESIS LAUROYL ACYLTRANSFERASE"/>
    <property type="match status" value="1"/>
</dbReference>
<dbReference type="EMBL" id="AP014936">
    <property type="protein sequence ID" value="BAU46594.1"/>
    <property type="molecule type" value="Genomic_DNA"/>
</dbReference>
<dbReference type="Pfam" id="PF03279">
    <property type="entry name" value="Lip_A_acyltrans"/>
    <property type="match status" value="1"/>
</dbReference>
<keyword evidence="7" id="KW-0812">Transmembrane</keyword>
<gene>
    <name evidence="8" type="ORF">SVA_0011</name>
</gene>
<keyword evidence="4 8" id="KW-0808">Transferase</keyword>
<evidence type="ECO:0000313" key="8">
    <source>
        <dbReference type="EMBL" id="BAU46594.1"/>
    </source>
</evidence>
<keyword evidence="7" id="KW-1133">Transmembrane helix</keyword>
<accession>A0A1B4V5S8</accession>
<keyword evidence="9" id="KW-1185">Reference proteome</keyword>
<name>A0A1B4V5S8_9GAMM</name>
<proteinExistence type="predicted"/>
<evidence type="ECO:0000313" key="9">
    <source>
        <dbReference type="Proteomes" id="UP000218899"/>
    </source>
</evidence>
<keyword evidence="3" id="KW-0997">Cell inner membrane</keyword>
<evidence type="ECO:0000256" key="2">
    <source>
        <dbReference type="ARBA" id="ARBA00022475"/>
    </source>
</evidence>
<keyword evidence="5 7" id="KW-0472">Membrane</keyword>
<evidence type="ECO:0000256" key="6">
    <source>
        <dbReference type="ARBA" id="ARBA00023315"/>
    </source>
</evidence>
<comment type="subcellular location">
    <subcellularLocation>
        <location evidence="1">Cell inner membrane</location>
    </subcellularLocation>
</comment>
<keyword evidence="2" id="KW-1003">Cell membrane</keyword>
<dbReference type="CDD" id="cd07984">
    <property type="entry name" value="LPLAT_LABLAT-like"/>
    <property type="match status" value="1"/>
</dbReference>
<evidence type="ECO:0000256" key="4">
    <source>
        <dbReference type="ARBA" id="ARBA00022679"/>
    </source>
</evidence>
<evidence type="ECO:0000256" key="7">
    <source>
        <dbReference type="SAM" id="Phobius"/>
    </source>
</evidence>
<evidence type="ECO:0000256" key="1">
    <source>
        <dbReference type="ARBA" id="ARBA00004533"/>
    </source>
</evidence>
<organism evidence="8 9">
    <name type="scientific">Sulfurifustis variabilis</name>
    <dbReference type="NCBI Taxonomy" id="1675686"/>
    <lineage>
        <taxon>Bacteria</taxon>
        <taxon>Pseudomonadati</taxon>
        <taxon>Pseudomonadota</taxon>
        <taxon>Gammaproteobacteria</taxon>
        <taxon>Acidiferrobacterales</taxon>
        <taxon>Acidiferrobacteraceae</taxon>
        <taxon>Sulfurifustis</taxon>
    </lineage>
</organism>
<evidence type="ECO:0000256" key="3">
    <source>
        <dbReference type="ARBA" id="ARBA00022519"/>
    </source>
</evidence>
<dbReference type="GO" id="GO:0009247">
    <property type="term" value="P:glycolipid biosynthetic process"/>
    <property type="evidence" value="ECO:0007669"/>
    <property type="project" value="UniProtKB-ARBA"/>
</dbReference>
<dbReference type="PIRSF" id="PIRSF026649">
    <property type="entry name" value="MsbB"/>
    <property type="match status" value="1"/>
</dbReference>
<keyword evidence="6 8" id="KW-0012">Acyltransferase</keyword>
<dbReference type="InterPro" id="IPR004960">
    <property type="entry name" value="LipA_acyltrans"/>
</dbReference>
<dbReference type="PANTHER" id="PTHR30606:SF4">
    <property type="entry name" value="LIPID A BIOSYNTHESIS MYRISTOYLTRANSFERASE"/>
    <property type="match status" value="1"/>
</dbReference>
<dbReference type="Proteomes" id="UP000218899">
    <property type="component" value="Chromosome"/>
</dbReference>
<dbReference type="GO" id="GO:0016746">
    <property type="term" value="F:acyltransferase activity"/>
    <property type="evidence" value="ECO:0007669"/>
    <property type="project" value="UniProtKB-KW"/>
</dbReference>
<reference evidence="8 9" key="1">
    <citation type="submission" date="2015-08" db="EMBL/GenBank/DDBJ databases">
        <title>Complete genome sequence of Sulfurifustis variabilis.</title>
        <authorList>
            <person name="Miura A."/>
            <person name="Kojima H."/>
            <person name="Fukui M."/>
        </authorList>
    </citation>
    <scope>NUCLEOTIDE SEQUENCE [LARGE SCALE GENOMIC DNA]</scope>
    <source>
        <strain evidence="9">skN76</strain>
    </source>
</reference>
<dbReference type="AlphaFoldDB" id="A0A1B4V5S8"/>
<feature type="transmembrane region" description="Helical" evidence="7">
    <location>
        <begin position="24"/>
        <end position="42"/>
    </location>
</feature>
<evidence type="ECO:0000256" key="5">
    <source>
        <dbReference type="ARBA" id="ARBA00023136"/>
    </source>
</evidence>
<protein>
    <submittedName>
        <fullName evidence="8">Lipid A biosynthesis acyltransferase</fullName>
    </submittedName>
</protein>